<name>A0ABW7H8Y7_9BURK</name>
<reference evidence="1 2" key="1">
    <citation type="submission" date="2024-08" db="EMBL/GenBank/DDBJ databases">
        <authorList>
            <person name="Lu H."/>
        </authorList>
    </citation>
    <scope>NUCLEOTIDE SEQUENCE [LARGE SCALE GENOMIC DNA]</scope>
    <source>
        <strain evidence="1 2">BYS78W</strain>
    </source>
</reference>
<comment type="caution">
    <text evidence="1">The sequence shown here is derived from an EMBL/GenBank/DDBJ whole genome shotgun (WGS) entry which is preliminary data.</text>
</comment>
<sequence length="65" mass="6975">MSTTVLHEPEVLAQAAALPFAGSLARRDTWALMQAGRAVCADIRSAETCDEIAHLVSVVRRLARA</sequence>
<organism evidence="1 2">
    <name type="scientific">Pelomonas candidula</name>
    <dbReference type="NCBI Taxonomy" id="3299025"/>
    <lineage>
        <taxon>Bacteria</taxon>
        <taxon>Pseudomonadati</taxon>
        <taxon>Pseudomonadota</taxon>
        <taxon>Betaproteobacteria</taxon>
        <taxon>Burkholderiales</taxon>
        <taxon>Sphaerotilaceae</taxon>
        <taxon>Roseateles</taxon>
    </lineage>
</organism>
<protein>
    <submittedName>
        <fullName evidence="1">Uncharacterized protein</fullName>
    </submittedName>
</protein>
<dbReference type="RefSeq" id="WP_394407300.1">
    <property type="nucleotide sequence ID" value="NZ_JBIGIC010000003.1"/>
</dbReference>
<dbReference type="EMBL" id="JBIGIC010000003">
    <property type="protein sequence ID" value="MFG6486282.1"/>
    <property type="molecule type" value="Genomic_DNA"/>
</dbReference>
<dbReference type="Proteomes" id="UP001606134">
    <property type="component" value="Unassembled WGS sequence"/>
</dbReference>
<gene>
    <name evidence="1" type="ORF">ACG04R_06335</name>
</gene>
<keyword evidence="2" id="KW-1185">Reference proteome</keyword>
<proteinExistence type="predicted"/>
<evidence type="ECO:0000313" key="1">
    <source>
        <dbReference type="EMBL" id="MFG6486282.1"/>
    </source>
</evidence>
<accession>A0ABW7H8Y7</accession>
<evidence type="ECO:0000313" key="2">
    <source>
        <dbReference type="Proteomes" id="UP001606134"/>
    </source>
</evidence>